<accession>A0A9W8PR92</accession>
<dbReference type="EMBL" id="JAPDHF010000007">
    <property type="protein sequence ID" value="KAJ4015442.1"/>
    <property type="molecule type" value="Genomic_DNA"/>
</dbReference>
<proteinExistence type="predicted"/>
<name>A0A9W8PR92_9HYPO</name>
<feature type="region of interest" description="Disordered" evidence="1">
    <location>
        <begin position="1"/>
        <end position="23"/>
    </location>
</feature>
<evidence type="ECO:0000313" key="2">
    <source>
        <dbReference type="EMBL" id="KAJ4015442.1"/>
    </source>
</evidence>
<evidence type="ECO:0000313" key="3">
    <source>
        <dbReference type="Proteomes" id="UP001152130"/>
    </source>
</evidence>
<comment type="caution">
    <text evidence="2">The sequence shown here is derived from an EMBL/GenBank/DDBJ whole genome shotgun (WGS) entry which is preliminary data.</text>
</comment>
<sequence>MNEPSQESTSGQSQTPIFHPRDREKRERFIRDTLSCERQWFPDEWERAQFNARQMVAAMLNSQGRLWVSGSFFDFIVDGVAWEEYIRFLGLDESSGLSWPWLGDEIGPFEGNHSETYKAWLEARGHQATTSQDPNDSGEQSRSQSETTTSPDAQSQGMETRFQAMEARLVQAEARVEQKAIDIRLLRQQDSKKGVEIRSLKDRVAQLENAQQTASAM</sequence>
<dbReference type="AlphaFoldDB" id="A0A9W8PR92"/>
<dbReference type="Proteomes" id="UP001152130">
    <property type="component" value="Unassembled WGS sequence"/>
</dbReference>
<reference evidence="2" key="1">
    <citation type="submission" date="2022-10" db="EMBL/GenBank/DDBJ databases">
        <title>Fusarium specimens isolated from Avocado Roots.</title>
        <authorList>
            <person name="Stajich J."/>
            <person name="Roper C."/>
            <person name="Heimlech-Rivalta G."/>
        </authorList>
    </citation>
    <scope>NUCLEOTIDE SEQUENCE</scope>
    <source>
        <strain evidence="2">CF00143</strain>
    </source>
</reference>
<feature type="compositionally biased region" description="Polar residues" evidence="1">
    <location>
        <begin position="1"/>
        <end position="16"/>
    </location>
</feature>
<keyword evidence="3" id="KW-1185">Reference proteome</keyword>
<protein>
    <submittedName>
        <fullName evidence="2">Uncharacterized protein</fullName>
    </submittedName>
</protein>
<feature type="compositionally biased region" description="Low complexity" evidence="1">
    <location>
        <begin position="137"/>
        <end position="150"/>
    </location>
</feature>
<organism evidence="2 3">
    <name type="scientific">Fusarium irregulare</name>
    <dbReference type="NCBI Taxonomy" id="2494466"/>
    <lineage>
        <taxon>Eukaryota</taxon>
        <taxon>Fungi</taxon>
        <taxon>Dikarya</taxon>
        <taxon>Ascomycota</taxon>
        <taxon>Pezizomycotina</taxon>
        <taxon>Sordariomycetes</taxon>
        <taxon>Hypocreomycetidae</taxon>
        <taxon>Hypocreales</taxon>
        <taxon>Nectriaceae</taxon>
        <taxon>Fusarium</taxon>
        <taxon>Fusarium incarnatum-equiseti species complex</taxon>
    </lineage>
</organism>
<evidence type="ECO:0000256" key="1">
    <source>
        <dbReference type="SAM" id="MobiDB-lite"/>
    </source>
</evidence>
<gene>
    <name evidence="2" type="ORF">NW766_005785</name>
</gene>
<feature type="region of interest" description="Disordered" evidence="1">
    <location>
        <begin position="125"/>
        <end position="156"/>
    </location>
</feature>